<name>A0A6B2FXT3_MYXSQ</name>
<evidence type="ECO:0000313" key="4">
    <source>
        <dbReference type="EMBL" id="NDJ96338.1"/>
    </source>
</evidence>
<reference evidence="4" key="1">
    <citation type="submission" date="2018-11" db="EMBL/GenBank/DDBJ databases">
        <title>Myxobolus squamalis genome and transcriptome.</title>
        <authorList>
            <person name="Yahalomi D."/>
            <person name="Atkinson S.D."/>
            <person name="Neuhof M."/>
            <person name="Chang E.S."/>
            <person name="Philippe H."/>
            <person name="Cartwright P."/>
            <person name="Bartholomew J.L."/>
            <person name="Huchon D."/>
        </authorList>
    </citation>
    <scope>NUCLEOTIDE SEQUENCE</scope>
    <source>
        <strain evidence="4">71B08</strain>
        <tissue evidence="4">Whole</tissue>
    </source>
</reference>
<dbReference type="GO" id="GO:0004222">
    <property type="term" value="F:metalloendopeptidase activity"/>
    <property type="evidence" value="ECO:0007669"/>
    <property type="project" value="InterPro"/>
</dbReference>
<dbReference type="SMART" id="SM00731">
    <property type="entry name" value="SprT"/>
    <property type="match status" value="1"/>
</dbReference>
<dbReference type="PANTHER" id="PTHR21220">
    <property type="entry name" value="DNA-DEPENDENT METALLOPROTEASE SPRTN"/>
    <property type="match status" value="1"/>
</dbReference>
<proteinExistence type="predicted"/>
<dbReference type="Pfam" id="PF10263">
    <property type="entry name" value="SprT-like"/>
    <property type="match status" value="1"/>
</dbReference>
<dbReference type="EMBL" id="GHBR01000902">
    <property type="protein sequence ID" value="NDJ96338.1"/>
    <property type="molecule type" value="Transcribed_RNA"/>
</dbReference>
<dbReference type="AlphaFoldDB" id="A0A6B2FXT3"/>
<dbReference type="GO" id="GO:0006974">
    <property type="term" value="P:DNA damage response"/>
    <property type="evidence" value="ECO:0007669"/>
    <property type="project" value="InterPro"/>
</dbReference>
<dbReference type="Pfam" id="PF22934">
    <property type="entry name" value="SPRTN_ZBD"/>
    <property type="match status" value="1"/>
</dbReference>
<keyword evidence="2" id="KW-0539">Nucleus</keyword>
<dbReference type="InterPro" id="IPR006640">
    <property type="entry name" value="SprT-like_domain"/>
</dbReference>
<evidence type="ECO:0000256" key="2">
    <source>
        <dbReference type="ARBA" id="ARBA00023242"/>
    </source>
</evidence>
<dbReference type="InterPro" id="IPR044245">
    <property type="entry name" value="Spartan"/>
</dbReference>
<feature type="domain" description="SprT-like" evidence="3">
    <location>
        <begin position="63"/>
        <end position="232"/>
    </location>
</feature>
<organism evidence="4">
    <name type="scientific">Myxobolus squamalis</name>
    <name type="common">Myxosporean</name>
    <dbReference type="NCBI Taxonomy" id="59785"/>
    <lineage>
        <taxon>Eukaryota</taxon>
        <taxon>Metazoa</taxon>
        <taxon>Cnidaria</taxon>
        <taxon>Myxozoa</taxon>
        <taxon>Myxosporea</taxon>
        <taxon>Bivalvulida</taxon>
        <taxon>Platysporina</taxon>
        <taxon>Myxobolidae</taxon>
        <taxon>Myxobolus</taxon>
    </lineage>
</organism>
<dbReference type="GO" id="GO:0031593">
    <property type="term" value="F:polyubiquitin modification-dependent protein binding"/>
    <property type="evidence" value="ECO:0007669"/>
    <property type="project" value="TreeGrafter"/>
</dbReference>
<evidence type="ECO:0000256" key="1">
    <source>
        <dbReference type="ARBA" id="ARBA00004123"/>
    </source>
</evidence>
<dbReference type="GO" id="GO:0005634">
    <property type="term" value="C:nucleus"/>
    <property type="evidence" value="ECO:0007669"/>
    <property type="project" value="UniProtKB-SubCell"/>
</dbReference>
<dbReference type="PANTHER" id="PTHR21220:SF0">
    <property type="entry name" value="DNA-DEPENDENT METALLOPROTEASE SPRTN"/>
    <property type="match status" value="1"/>
</dbReference>
<comment type="subcellular location">
    <subcellularLocation>
        <location evidence="1">Nucleus</location>
    </subcellularLocation>
</comment>
<protein>
    <submittedName>
        <fullName evidence="4">SprT-like domain-containing protein Spartan (Trinotate prediction)</fullName>
    </submittedName>
</protein>
<sequence>MPSNEHENVRFILVVPNTNPREDSVIFVEEKINENKCVSDEFFPEFYDLKITDPTLEYLDPTPNIHQLFLKFDKDYFFSSLSSVEVKWSKQMTQCAGLCKYQPSTAYCVICLSQPLLQFRQRKDLVETLLHEMIHAFLFVTYKNTDHSAHGYNFISNMNRINKAASVNITVFHNFFNEVSFLKKHWWRCDGPCHNRPPYFGIIKRARNRAPGPNDFWWNDHKKSCSGRYIKIKEPAPDGLPKPNKKKPTKILKLDDYFEE</sequence>
<dbReference type="InterPro" id="IPR055220">
    <property type="entry name" value="SPRTN_ZBD"/>
</dbReference>
<accession>A0A6B2FXT3</accession>
<dbReference type="GO" id="GO:0003697">
    <property type="term" value="F:single-stranded DNA binding"/>
    <property type="evidence" value="ECO:0007669"/>
    <property type="project" value="InterPro"/>
</dbReference>
<evidence type="ECO:0000259" key="3">
    <source>
        <dbReference type="SMART" id="SM00731"/>
    </source>
</evidence>